<comment type="caution">
    <text evidence="2">The sequence shown here is derived from an EMBL/GenBank/DDBJ whole genome shotgun (WGS) entry which is preliminary data.</text>
</comment>
<dbReference type="Pfam" id="PF18796">
    <property type="entry name" value="LPD1"/>
    <property type="match status" value="1"/>
</dbReference>
<keyword evidence="3" id="KW-1185">Reference proteome</keyword>
<feature type="domain" description="Large polyvalent protein-associated" evidence="1">
    <location>
        <begin position="182"/>
        <end position="250"/>
    </location>
</feature>
<dbReference type="AlphaFoldDB" id="A0A432ZEN5"/>
<dbReference type="Proteomes" id="UP000288279">
    <property type="component" value="Unassembled WGS sequence"/>
</dbReference>
<dbReference type="InterPro" id="IPR041047">
    <property type="entry name" value="LPD1"/>
</dbReference>
<dbReference type="OrthoDB" id="343736at2"/>
<evidence type="ECO:0000259" key="1">
    <source>
        <dbReference type="Pfam" id="PF18796"/>
    </source>
</evidence>
<dbReference type="EMBL" id="PIQG01000004">
    <property type="protein sequence ID" value="RUO76359.1"/>
    <property type="molecule type" value="Genomic_DNA"/>
</dbReference>
<reference evidence="2 3" key="1">
    <citation type="journal article" date="2011" name="Front. Microbiol.">
        <title>Genomic signatures of strain selection and enhancement in Bacillus atrophaeus var. globigii, a historical biowarfare simulant.</title>
        <authorList>
            <person name="Gibbons H.S."/>
            <person name="Broomall S.M."/>
            <person name="McNew L.A."/>
            <person name="Daligault H."/>
            <person name="Chapman C."/>
            <person name="Bruce D."/>
            <person name="Karavis M."/>
            <person name="Krepps M."/>
            <person name="McGregor P.A."/>
            <person name="Hong C."/>
            <person name="Park K.H."/>
            <person name="Akmal A."/>
            <person name="Feldman A."/>
            <person name="Lin J.S."/>
            <person name="Chang W.E."/>
            <person name="Higgs B.W."/>
            <person name="Demirev P."/>
            <person name="Lindquist J."/>
            <person name="Liem A."/>
            <person name="Fochler E."/>
            <person name="Read T.D."/>
            <person name="Tapia R."/>
            <person name="Johnson S."/>
            <person name="Bishop-Lilly K.A."/>
            <person name="Detter C."/>
            <person name="Han C."/>
            <person name="Sozhamannan S."/>
            <person name="Rosenzweig C.N."/>
            <person name="Skowronski E.W."/>
        </authorList>
    </citation>
    <scope>NUCLEOTIDE SEQUENCE [LARGE SCALE GENOMIC DNA]</scope>
    <source>
        <strain evidence="2 3">PIT1</strain>
    </source>
</reference>
<evidence type="ECO:0000313" key="2">
    <source>
        <dbReference type="EMBL" id="RUO76359.1"/>
    </source>
</evidence>
<sequence length="256" mass="28838">MRSYYRNGPEHRAGADVSFADIRQVFGFYSIRIGRWVTATEQQQAANLFFDALCDLQDILQVPAPVISLRGTLALHYGIGGRPGASAHYLPNGRVLALAKRAGGGSLAHEWYHAFDHYIAGKLFLNPPPSDRFASRHWLTKAPLNSHPLNQYLHQVMRSVLLDESGQDMSDYMRRSARQDVALGCHYFAQPEELVARAFEKVVQRQRLKNHFLVAGTLKSDMAQAGLYPDDTHCKQLESLWLAYFKGLGAVLQKNR</sequence>
<evidence type="ECO:0000313" key="3">
    <source>
        <dbReference type="Proteomes" id="UP000288279"/>
    </source>
</evidence>
<dbReference type="RefSeq" id="WP_126828010.1">
    <property type="nucleotide sequence ID" value="NZ_PIQG01000004.1"/>
</dbReference>
<protein>
    <recommendedName>
        <fullName evidence="1">Large polyvalent protein-associated domain-containing protein</fullName>
    </recommendedName>
</protein>
<proteinExistence type="predicted"/>
<gene>
    <name evidence="2" type="ORF">CWI83_08320</name>
</gene>
<accession>A0A432ZEN5</accession>
<organism evidence="2 3">
    <name type="scientific">Pseudidiomarina taiwanensis</name>
    <dbReference type="NCBI Taxonomy" id="337250"/>
    <lineage>
        <taxon>Bacteria</taxon>
        <taxon>Pseudomonadati</taxon>
        <taxon>Pseudomonadota</taxon>
        <taxon>Gammaproteobacteria</taxon>
        <taxon>Alteromonadales</taxon>
        <taxon>Idiomarinaceae</taxon>
        <taxon>Pseudidiomarina</taxon>
    </lineage>
</organism>
<name>A0A432ZEN5_9GAMM</name>
<dbReference type="NCBIfam" id="NF041907">
    <property type="entry name" value="CLCA_X"/>
    <property type="match status" value="1"/>
</dbReference>